<feature type="domain" description="Peptidase M20 dimerisation" evidence="3">
    <location>
        <begin position="629"/>
        <end position="721"/>
    </location>
</feature>
<reference evidence="4 5" key="1">
    <citation type="journal article" date="2017" name="BMC Genomics">
        <title>Chromosome level assembly and secondary metabolite potential of the parasitic fungus Cordyceps militaris.</title>
        <authorList>
            <person name="Kramer G.J."/>
            <person name="Nodwell J.R."/>
        </authorList>
    </citation>
    <scope>NUCLEOTIDE SEQUENCE [LARGE SCALE GENOMIC DNA]</scope>
    <source>
        <strain evidence="4 5">ATCC 34164</strain>
    </source>
</reference>
<dbReference type="NCBIfam" id="TIGR01891">
    <property type="entry name" value="amidohydrolases"/>
    <property type="match status" value="1"/>
</dbReference>
<dbReference type="InterPro" id="IPR002933">
    <property type="entry name" value="Peptidase_M20"/>
</dbReference>
<proteinExistence type="inferred from homology"/>
<dbReference type="GO" id="GO:0016805">
    <property type="term" value="F:dipeptidase activity"/>
    <property type="evidence" value="ECO:0007669"/>
    <property type="project" value="TreeGrafter"/>
</dbReference>
<dbReference type="VEuPathDB" id="FungiDB:CCM_07956"/>
<sequence length="862" mass="94821">MHVHWPSQPMDVMSLPSLGVSWQNMVLSQEFVQTGKESDALQYYTSLYPTMQSSKNVRWTSYMIMLRYSSQEPVAMHLLIAASLIDLTTAHDDNMDLCRAAQAHAKAGMYLLEAAMTPDAKHDPVSVVIACFFLYRYMAVAQEFNAVMMAKWSDSVFNYVKRNRLENLCAGTGLAARDPLTTHNTALAAITHEKRSHLARLMIWIFYEDIFASIRGYGGSLARHLCAKPERAREIFQYSGGELESSWGAEYPEREILDDVENAPILTFLYDTIPLYAEVNKVVDSSQSSDADKAAVEDKIEKLEEPRPRLMINADYMVPFFYALRIYCFRSFLTDDCLAIPSPPVIQSCVTSILQLAQRSLSRGLLDPMRARFQWPLFMAGIETKDTIHKEWVQSKMKTAKMSMAFQTVICLEEESQRRTPMALLRRILGGQNCPGRSIPATKPAMAEQEVAMRAIDGYDAELRGINKKIFDNPELGYEEFQAHDNIVSLLRSLKFEVTPHAFGVQTSFSCEVGAGGRVVVYNAEYDALPDIGHACGHNLIATSSIASFLGVAAALKSSSTPGRVRLYGTPAEEGGGGKVRLIDAGAYKDVDACLMVHPGPPMPPPRSLDYHGCCVPSGSAYGRTLASKKFNVTFTGQEAHAAMAPFQGRNALDAVVLGYNGVSMLRQQTRPHDRIHSVIMSGGTRPNVITSFTKTQYCVRSDTLKEATALETRVKACMEGAATATACEVDYEVDNAYADLRPNRTICSLYADAMALPCIDSPVACDFEHAPPVPGSTDQGNVSYVVPSFHGGFAIPCPPGAYNHTKGFTACAGTDEAHKLAIDAAKGMAMAGLAILNDEAVAAKIWEEFKANRALDEKELY</sequence>
<dbReference type="EMBL" id="CP023324">
    <property type="protein sequence ID" value="ATY61760.1"/>
    <property type="molecule type" value="Genomic_DNA"/>
</dbReference>
<keyword evidence="2" id="KW-0539">Nucleus</keyword>
<dbReference type="Pfam" id="PF07687">
    <property type="entry name" value="M20_dimer"/>
    <property type="match status" value="1"/>
</dbReference>
<dbReference type="Pfam" id="PF01546">
    <property type="entry name" value="Peptidase_M20"/>
    <property type="match status" value="1"/>
</dbReference>
<evidence type="ECO:0000313" key="5">
    <source>
        <dbReference type="Proteomes" id="UP000323067"/>
    </source>
</evidence>
<dbReference type="Proteomes" id="UP000323067">
    <property type="component" value="Chromosome vii"/>
</dbReference>
<dbReference type="SUPFAM" id="SSF53187">
    <property type="entry name" value="Zn-dependent exopeptidases"/>
    <property type="match status" value="1"/>
</dbReference>
<dbReference type="InterPro" id="IPR052030">
    <property type="entry name" value="Peptidase_M20/M20A_hydrolases"/>
</dbReference>
<dbReference type="OrthoDB" id="6119954at2759"/>
<dbReference type="InterPro" id="IPR036264">
    <property type="entry name" value="Bact_exopeptidase_dim_dom"/>
</dbReference>
<dbReference type="InterPro" id="IPR011650">
    <property type="entry name" value="Peptidase_M20_dimer"/>
</dbReference>
<evidence type="ECO:0000256" key="2">
    <source>
        <dbReference type="ARBA" id="ARBA00023242"/>
    </source>
</evidence>
<dbReference type="SUPFAM" id="SSF55031">
    <property type="entry name" value="Bacterial exopeptidase dimerisation domain"/>
    <property type="match status" value="1"/>
</dbReference>
<dbReference type="Pfam" id="PF11951">
    <property type="entry name" value="Fungal_trans_2"/>
    <property type="match status" value="1"/>
</dbReference>
<dbReference type="VEuPathDB" id="FungiDB:CCM_07957"/>
<dbReference type="VEuPathDB" id="FungiDB:A9K55_007071"/>
<evidence type="ECO:0000313" key="4">
    <source>
        <dbReference type="EMBL" id="ATY61760.1"/>
    </source>
</evidence>
<comment type="similarity">
    <text evidence="1">Belongs to the peptidase M20A family.</text>
</comment>
<dbReference type="Gene3D" id="3.40.630.10">
    <property type="entry name" value="Zn peptidases"/>
    <property type="match status" value="1"/>
</dbReference>
<dbReference type="InterPro" id="IPR017439">
    <property type="entry name" value="Amidohydrolase"/>
</dbReference>
<organism evidence="4 5">
    <name type="scientific">Cordyceps militaris</name>
    <name type="common">Caterpillar fungus</name>
    <name type="synonym">Clavaria militaris</name>
    <dbReference type="NCBI Taxonomy" id="73501"/>
    <lineage>
        <taxon>Eukaryota</taxon>
        <taxon>Fungi</taxon>
        <taxon>Dikarya</taxon>
        <taxon>Ascomycota</taxon>
        <taxon>Pezizomycotina</taxon>
        <taxon>Sordariomycetes</taxon>
        <taxon>Hypocreomycetidae</taxon>
        <taxon>Hypocreales</taxon>
        <taxon>Cordycipitaceae</taxon>
        <taxon>Cordyceps</taxon>
    </lineage>
</organism>
<dbReference type="PANTHER" id="PTHR30575">
    <property type="entry name" value="PEPTIDASE M20"/>
    <property type="match status" value="1"/>
</dbReference>
<name>A0A2H4SF81_CORMI</name>
<dbReference type="CDD" id="cd05672">
    <property type="entry name" value="M20_ACY1L2-like"/>
    <property type="match status" value="1"/>
</dbReference>
<evidence type="ECO:0000259" key="3">
    <source>
        <dbReference type="Pfam" id="PF07687"/>
    </source>
</evidence>
<protein>
    <recommendedName>
        <fullName evidence="3">Peptidase M20 dimerisation domain-containing protein</fullName>
    </recommendedName>
</protein>
<gene>
    <name evidence="4" type="ORF">A9K55_007071</name>
</gene>
<dbReference type="PANTHER" id="PTHR30575:SF0">
    <property type="entry name" value="XAA-ARG DIPEPTIDASE"/>
    <property type="match status" value="1"/>
</dbReference>
<dbReference type="Gene3D" id="3.30.70.360">
    <property type="match status" value="1"/>
</dbReference>
<dbReference type="AlphaFoldDB" id="A0A2H4SF81"/>
<accession>A0A2H4SF81</accession>
<dbReference type="FunFam" id="3.30.70.360:FF:000004">
    <property type="entry name" value="Peptidase M20 domain-containing protein 2"/>
    <property type="match status" value="1"/>
</dbReference>
<evidence type="ECO:0000256" key="1">
    <source>
        <dbReference type="ARBA" id="ARBA00006247"/>
    </source>
</evidence>
<dbReference type="InterPro" id="IPR021858">
    <property type="entry name" value="Fun_TF"/>
</dbReference>